<protein>
    <submittedName>
        <fullName evidence="1">Uncharacterized protein</fullName>
    </submittedName>
</protein>
<dbReference type="Proteomes" id="UP000198233">
    <property type="component" value="Chromosome"/>
</dbReference>
<sequence length="56" mass="6788">MHLSNARRWEKLCHQQANILQDLSKTFPERAQAHQELVNYWRMLAERVRRGESLKL</sequence>
<name>A0AAC9XPD0_9GAMM</name>
<dbReference type="AlphaFoldDB" id="A0AAC9XPD0"/>
<evidence type="ECO:0000313" key="2">
    <source>
        <dbReference type="Proteomes" id="UP000198233"/>
    </source>
</evidence>
<reference evidence="1 2" key="1">
    <citation type="submission" date="2017-06" db="EMBL/GenBank/DDBJ databases">
        <title>Complete genome sequence of Shewanella marisflavi EP1 associated with anaerobic 2,4-dinitrotoluene reduction and salt tolerance.</title>
        <authorList>
            <person name="Huang J."/>
        </authorList>
    </citation>
    <scope>NUCLEOTIDE SEQUENCE [LARGE SCALE GENOMIC DNA]</scope>
    <source>
        <strain evidence="1 2">EP1</strain>
    </source>
</reference>
<accession>A0AAC9XPD0</accession>
<evidence type="ECO:0000313" key="1">
    <source>
        <dbReference type="EMBL" id="ASJ97704.1"/>
    </source>
</evidence>
<dbReference type="RefSeq" id="WP_088905262.1">
    <property type="nucleotide sequence ID" value="NZ_CP022272.1"/>
</dbReference>
<proteinExistence type="predicted"/>
<dbReference type="EMBL" id="CP022272">
    <property type="protein sequence ID" value="ASJ97704.1"/>
    <property type="molecule type" value="Genomic_DNA"/>
</dbReference>
<gene>
    <name evidence="1" type="ORF">CFF01_14575</name>
</gene>
<organism evidence="1 2">
    <name type="scientific">Shewanella marisflavi</name>
    <dbReference type="NCBI Taxonomy" id="260364"/>
    <lineage>
        <taxon>Bacteria</taxon>
        <taxon>Pseudomonadati</taxon>
        <taxon>Pseudomonadota</taxon>
        <taxon>Gammaproteobacteria</taxon>
        <taxon>Alteromonadales</taxon>
        <taxon>Shewanellaceae</taxon>
        <taxon>Shewanella</taxon>
    </lineage>
</organism>
<dbReference type="KEGG" id="smav:CFF01_14575"/>